<name>A0A098LE59_9BACT</name>
<sequence length="69" mass="7754">MRLISIAGVGDIIRSSFRTKGSNKREMSPANAIKTKIFCDSIRTYTKSISPRRIVVNLKYTGKRTSIGY</sequence>
<evidence type="ECO:0000313" key="2">
    <source>
        <dbReference type="Proteomes" id="UP000030185"/>
    </source>
</evidence>
<organism evidence="1 2">
    <name type="scientific">Sporocytophaga myxococcoides</name>
    <dbReference type="NCBI Taxonomy" id="153721"/>
    <lineage>
        <taxon>Bacteria</taxon>
        <taxon>Pseudomonadati</taxon>
        <taxon>Bacteroidota</taxon>
        <taxon>Cytophagia</taxon>
        <taxon>Cytophagales</taxon>
        <taxon>Cytophagaceae</taxon>
        <taxon>Sporocytophaga</taxon>
    </lineage>
</organism>
<keyword evidence="2" id="KW-1185">Reference proteome</keyword>
<comment type="caution">
    <text evidence="1">The sequence shown here is derived from an EMBL/GenBank/DDBJ whole genome shotgun (WGS) entry which is preliminary data.</text>
</comment>
<reference evidence="1 2" key="1">
    <citation type="submission" date="2014-09" db="EMBL/GenBank/DDBJ databases">
        <title>Sporocytophaga myxococcoides PG-01 genome sequencing.</title>
        <authorList>
            <person name="Liu L."/>
            <person name="Gao P.J."/>
            <person name="Chen G.J."/>
            <person name="Wang L.S."/>
        </authorList>
    </citation>
    <scope>NUCLEOTIDE SEQUENCE [LARGE SCALE GENOMIC DNA]</scope>
    <source>
        <strain evidence="1 2">PG-01</strain>
    </source>
</reference>
<proteinExistence type="predicted"/>
<protein>
    <submittedName>
        <fullName evidence="1">Uncharacterized protein</fullName>
    </submittedName>
</protein>
<accession>A0A098LE59</accession>
<dbReference type="AlphaFoldDB" id="A0A098LE59"/>
<dbReference type="EMBL" id="BBLT01000003">
    <property type="protein sequence ID" value="GAL84473.1"/>
    <property type="molecule type" value="Genomic_DNA"/>
</dbReference>
<evidence type="ECO:0000313" key="1">
    <source>
        <dbReference type="EMBL" id="GAL84473.1"/>
    </source>
</evidence>
<dbReference type="Proteomes" id="UP000030185">
    <property type="component" value="Unassembled WGS sequence"/>
</dbReference>
<gene>
    <name evidence="1" type="ORF">MYP_1701</name>
</gene>